<dbReference type="SUPFAM" id="SSF52833">
    <property type="entry name" value="Thioredoxin-like"/>
    <property type="match status" value="1"/>
</dbReference>
<evidence type="ECO:0000313" key="2">
    <source>
        <dbReference type="EMBL" id="SEH86387.1"/>
    </source>
</evidence>
<dbReference type="Gene3D" id="3.40.30.10">
    <property type="entry name" value="Glutaredoxin"/>
    <property type="match status" value="1"/>
</dbReference>
<proteinExistence type="predicted"/>
<gene>
    <name evidence="2" type="ORF">BAZSYMA_ACONTIG00018_8</name>
</gene>
<dbReference type="OrthoDB" id="9788279at2"/>
<dbReference type="AlphaFoldDB" id="A0A1H6LCX0"/>
<feature type="domain" description="Thioredoxin" evidence="1">
    <location>
        <begin position="31"/>
        <end position="166"/>
    </location>
</feature>
<dbReference type="GO" id="GO:0016209">
    <property type="term" value="F:antioxidant activity"/>
    <property type="evidence" value="ECO:0007669"/>
    <property type="project" value="InterPro"/>
</dbReference>
<accession>A0A1H6LCX0</accession>
<dbReference type="InterPro" id="IPR000866">
    <property type="entry name" value="AhpC/TSA"/>
</dbReference>
<evidence type="ECO:0000259" key="1">
    <source>
        <dbReference type="PROSITE" id="PS51352"/>
    </source>
</evidence>
<dbReference type="PANTHER" id="PTHR42852:SF17">
    <property type="entry name" value="THIOREDOXIN-LIKE PROTEIN HI_1115"/>
    <property type="match status" value="1"/>
</dbReference>
<dbReference type="Pfam" id="PF00578">
    <property type="entry name" value="AhpC-TSA"/>
    <property type="match status" value="1"/>
</dbReference>
<sequence length="166" mass="19072">MDIKKPTRKTIMQFVMVILAVFIIRVWQQQDLITGVAPSFTSKTLSGEIVNSKPLPNQTILIHFWATWCGICRLENDNIQAISKDYRVLNIAMQSGTDAELKEYAKKHNMRLDNMINDNSETLARLFGVRATPSSFFINPEGRIQFSEVGYVTTLGYRLRLWWATL</sequence>
<protein>
    <submittedName>
        <fullName evidence="2">Thioredoxin</fullName>
    </submittedName>
</protein>
<dbReference type="RefSeq" id="WP_090716411.1">
    <property type="nucleotide sequence ID" value="NZ_CAESAP020000173.1"/>
</dbReference>
<dbReference type="GO" id="GO:0016491">
    <property type="term" value="F:oxidoreductase activity"/>
    <property type="evidence" value="ECO:0007669"/>
    <property type="project" value="InterPro"/>
</dbReference>
<dbReference type="Proteomes" id="UP000198988">
    <property type="component" value="Unassembled WGS sequence"/>
</dbReference>
<name>A0A1H6LCX0_9GAMM</name>
<evidence type="ECO:0000313" key="3">
    <source>
        <dbReference type="Proteomes" id="UP000198988"/>
    </source>
</evidence>
<reference evidence="3" key="1">
    <citation type="submission" date="2016-06" db="EMBL/GenBank/DDBJ databases">
        <authorList>
            <person name="Petersen J."/>
            <person name="Sayavedra L."/>
        </authorList>
    </citation>
    <scope>NUCLEOTIDE SEQUENCE [LARGE SCALE GENOMIC DNA]</scope>
    <source>
        <strain evidence="3">BazSymA</strain>
    </source>
</reference>
<dbReference type="InterPro" id="IPR050553">
    <property type="entry name" value="Thioredoxin_ResA/DsbE_sf"/>
</dbReference>
<dbReference type="InterPro" id="IPR036249">
    <property type="entry name" value="Thioredoxin-like_sf"/>
</dbReference>
<dbReference type="InterPro" id="IPR013766">
    <property type="entry name" value="Thioredoxin_domain"/>
</dbReference>
<dbReference type="EMBL" id="CDSC02000272">
    <property type="protein sequence ID" value="SEH86387.1"/>
    <property type="molecule type" value="Genomic_DNA"/>
</dbReference>
<dbReference type="PANTHER" id="PTHR42852">
    <property type="entry name" value="THIOL:DISULFIDE INTERCHANGE PROTEIN DSBE"/>
    <property type="match status" value="1"/>
</dbReference>
<dbReference type="PROSITE" id="PS51352">
    <property type="entry name" value="THIOREDOXIN_2"/>
    <property type="match status" value="1"/>
</dbReference>
<organism evidence="2 3">
    <name type="scientific">Bathymodiolus azoricus thioautotrophic gill symbiont</name>
    <dbReference type="NCBI Taxonomy" id="235205"/>
    <lineage>
        <taxon>Bacteria</taxon>
        <taxon>Pseudomonadati</taxon>
        <taxon>Pseudomonadota</taxon>
        <taxon>Gammaproteobacteria</taxon>
        <taxon>sulfur-oxidizing symbionts</taxon>
    </lineage>
</organism>